<dbReference type="AlphaFoldDB" id="A0A194VR94"/>
<evidence type="ECO:0000313" key="1">
    <source>
        <dbReference type="EMBL" id="KUI66716.1"/>
    </source>
</evidence>
<proteinExistence type="predicted"/>
<protein>
    <submittedName>
        <fullName evidence="1">Uncharacterized protein</fullName>
    </submittedName>
</protein>
<name>A0A194VR94_CYTMA</name>
<evidence type="ECO:0000313" key="2">
    <source>
        <dbReference type="Proteomes" id="UP000078559"/>
    </source>
</evidence>
<keyword evidence="2" id="KW-1185">Reference proteome</keyword>
<accession>A0A194VR94</accession>
<organism evidence="1 2">
    <name type="scientific">Cytospora mali</name>
    <name type="common">Apple Valsa canker fungus</name>
    <name type="synonym">Valsa mali</name>
    <dbReference type="NCBI Taxonomy" id="578113"/>
    <lineage>
        <taxon>Eukaryota</taxon>
        <taxon>Fungi</taxon>
        <taxon>Dikarya</taxon>
        <taxon>Ascomycota</taxon>
        <taxon>Pezizomycotina</taxon>
        <taxon>Sordariomycetes</taxon>
        <taxon>Sordariomycetidae</taxon>
        <taxon>Diaporthales</taxon>
        <taxon>Cytosporaceae</taxon>
        <taxon>Cytospora</taxon>
    </lineage>
</organism>
<gene>
    <name evidence="1" type="ORF">VM1G_11426</name>
</gene>
<dbReference type="Proteomes" id="UP000078559">
    <property type="component" value="Chromosome 2"/>
</dbReference>
<dbReference type="EMBL" id="CM003099">
    <property type="protein sequence ID" value="KUI66716.1"/>
    <property type="molecule type" value="Genomic_DNA"/>
</dbReference>
<sequence>MAASTLKFIYGVIPAGREVGQLLDILKEGACGNEFAQDCLNFTPRLRLPLSSTQPTAQVDMELNRMGYRDNLPASLIREMNKDESIAEFDEWRATTDPEIFRVPAHYDKQRTIYATSIENE</sequence>
<reference evidence="1" key="1">
    <citation type="submission" date="2014-12" db="EMBL/GenBank/DDBJ databases">
        <title>Genome Sequence of Valsa Canker Pathogens Uncovers a Specific Adaption of Colonization on Woody Bark.</title>
        <authorList>
            <person name="Yin Z."/>
            <person name="Liu H."/>
            <person name="Gao X."/>
            <person name="Li Z."/>
            <person name="Song N."/>
            <person name="Ke X."/>
            <person name="Dai Q."/>
            <person name="Wu Y."/>
            <person name="Sun Y."/>
            <person name="Xu J.-R."/>
            <person name="Kang Z.K."/>
            <person name="Wang L."/>
            <person name="Huang L."/>
        </authorList>
    </citation>
    <scope>NUCLEOTIDE SEQUENCE [LARGE SCALE GENOMIC DNA]</scope>
    <source>
        <strain evidence="1">03-8</strain>
    </source>
</reference>